<dbReference type="EMBL" id="JBHTBE010000001">
    <property type="protein sequence ID" value="MFC7268659.1"/>
    <property type="molecule type" value="Genomic_DNA"/>
</dbReference>
<accession>A0ABW2HCR7</accession>
<sequence>MATSNLPTPTLQPLPAVADDKNLLVSDEGASCCGGGCCSV</sequence>
<dbReference type="RefSeq" id="WP_262873544.1">
    <property type="nucleotide sequence ID" value="NZ_BAABKW010000002.1"/>
</dbReference>
<evidence type="ECO:0000313" key="1">
    <source>
        <dbReference type="EMBL" id="MFC7268659.1"/>
    </source>
</evidence>
<comment type="caution">
    <text evidence="1">The sequence shown here is derived from an EMBL/GenBank/DDBJ whole genome shotgun (WGS) entry which is preliminary data.</text>
</comment>
<reference evidence="2" key="1">
    <citation type="journal article" date="2019" name="Int. J. Syst. Evol. Microbiol.">
        <title>The Global Catalogue of Microorganisms (GCM) 10K type strain sequencing project: providing services to taxonomists for standard genome sequencing and annotation.</title>
        <authorList>
            <consortium name="The Broad Institute Genomics Platform"/>
            <consortium name="The Broad Institute Genome Sequencing Center for Infectious Disease"/>
            <person name="Wu L."/>
            <person name="Ma J."/>
        </authorList>
    </citation>
    <scope>NUCLEOTIDE SEQUENCE [LARGE SCALE GENOMIC DNA]</scope>
    <source>
        <strain evidence="2">CGMCC 1.15772</strain>
    </source>
</reference>
<keyword evidence="2" id="KW-1185">Reference proteome</keyword>
<proteinExistence type="predicted"/>
<name>A0ABW2HCR7_9MICO</name>
<evidence type="ECO:0008006" key="3">
    <source>
        <dbReference type="Google" id="ProtNLM"/>
    </source>
</evidence>
<protein>
    <recommendedName>
        <fullName evidence="3">FxLD family lantipeptide</fullName>
    </recommendedName>
</protein>
<organism evidence="1 2">
    <name type="scientific">Microbacterium fluvii</name>
    <dbReference type="NCBI Taxonomy" id="415215"/>
    <lineage>
        <taxon>Bacteria</taxon>
        <taxon>Bacillati</taxon>
        <taxon>Actinomycetota</taxon>
        <taxon>Actinomycetes</taxon>
        <taxon>Micrococcales</taxon>
        <taxon>Microbacteriaceae</taxon>
        <taxon>Microbacterium</taxon>
    </lineage>
</organism>
<gene>
    <name evidence="1" type="ORF">ACFQRL_06790</name>
</gene>
<evidence type="ECO:0000313" key="2">
    <source>
        <dbReference type="Proteomes" id="UP001596507"/>
    </source>
</evidence>
<dbReference type="Proteomes" id="UP001596507">
    <property type="component" value="Unassembled WGS sequence"/>
</dbReference>